<name>A0AB39EU76_9BURK</name>
<evidence type="ECO:0000313" key="1">
    <source>
        <dbReference type="EMBL" id="XDJ47288.1"/>
    </source>
</evidence>
<protein>
    <submittedName>
        <fullName evidence="2">Uncharacterized protein</fullName>
    </submittedName>
</protein>
<proteinExistence type="predicted"/>
<evidence type="ECO:0000313" key="2">
    <source>
        <dbReference type="EMBL" id="XDJ69315.1"/>
    </source>
</evidence>
<dbReference type="RefSeq" id="WP_368639784.1">
    <property type="nucleotide sequence ID" value="NZ_CP158254.1"/>
</dbReference>
<gene>
    <name evidence="2" type="ORF">ABRY94_00515</name>
    <name evidence="1" type="ORF">ABRZ04_13485</name>
</gene>
<sequence>MAATHTTTLLSDALERAYSNSILSASQPLSLRKGIRRTGSLIGRAAVATGRFIASVINAQAEARARDMRFSRTPW</sequence>
<organism evidence="2">
    <name type="scientific">Castellaniella ginsengisoli</name>
    <dbReference type="NCBI Taxonomy" id="546114"/>
    <lineage>
        <taxon>Bacteria</taxon>
        <taxon>Pseudomonadati</taxon>
        <taxon>Pseudomonadota</taxon>
        <taxon>Betaproteobacteria</taxon>
        <taxon>Burkholderiales</taxon>
        <taxon>Alcaligenaceae</taxon>
        <taxon>Castellaniella</taxon>
    </lineage>
</organism>
<dbReference type="EMBL" id="CP158254">
    <property type="protein sequence ID" value="XDJ47288.1"/>
    <property type="molecule type" value="Genomic_DNA"/>
</dbReference>
<dbReference type="EMBL" id="CP158262">
    <property type="protein sequence ID" value="XDJ69315.1"/>
    <property type="molecule type" value="Genomic_DNA"/>
</dbReference>
<reference evidence="2" key="1">
    <citation type="submission" date="2024-05" db="EMBL/GenBank/DDBJ databases">
        <authorList>
            <person name="Luo Y.-C."/>
            <person name="Nicholds J."/>
            <person name="Mortimer T."/>
            <person name="Maboni G."/>
        </authorList>
    </citation>
    <scope>NUCLEOTIDE SEQUENCE</scope>
    <source>
        <strain evidence="2">144863</strain>
        <strain evidence="1">151836</strain>
    </source>
</reference>
<dbReference type="AlphaFoldDB" id="A0AB39EU76"/>
<accession>A0AB39EU76</accession>